<dbReference type="InterPro" id="IPR012442">
    <property type="entry name" value="DUF1645_plant"/>
</dbReference>
<evidence type="ECO:0000313" key="2">
    <source>
        <dbReference type="EMBL" id="WMV15178.1"/>
    </source>
</evidence>
<dbReference type="AlphaFoldDB" id="A0AAF0Q277"/>
<dbReference type="Proteomes" id="UP001234989">
    <property type="component" value="Chromosome 2"/>
</dbReference>
<keyword evidence="3" id="KW-1185">Reference proteome</keyword>
<dbReference type="PANTHER" id="PTHR33095:SF81">
    <property type="entry name" value="OS07G0619500 PROTEIN"/>
    <property type="match status" value="1"/>
</dbReference>
<evidence type="ECO:0000256" key="1">
    <source>
        <dbReference type="SAM" id="MobiDB-lite"/>
    </source>
</evidence>
<gene>
    <name evidence="2" type="ORF">MTR67_008563</name>
</gene>
<organism evidence="2 3">
    <name type="scientific">Solanum verrucosum</name>
    <dbReference type="NCBI Taxonomy" id="315347"/>
    <lineage>
        <taxon>Eukaryota</taxon>
        <taxon>Viridiplantae</taxon>
        <taxon>Streptophyta</taxon>
        <taxon>Embryophyta</taxon>
        <taxon>Tracheophyta</taxon>
        <taxon>Spermatophyta</taxon>
        <taxon>Magnoliopsida</taxon>
        <taxon>eudicotyledons</taxon>
        <taxon>Gunneridae</taxon>
        <taxon>Pentapetalae</taxon>
        <taxon>asterids</taxon>
        <taxon>lamiids</taxon>
        <taxon>Solanales</taxon>
        <taxon>Solanaceae</taxon>
        <taxon>Solanoideae</taxon>
        <taxon>Solaneae</taxon>
        <taxon>Solanum</taxon>
    </lineage>
</organism>
<evidence type="ECO:0000313" key="3">
    <source>
        <dbReference type="Proteomes" id="UP001234989"/>
    </source>
</evidence>
<feature type="region of interest" description="Disordered" evidence="1">
    <location>
        <begin position="210"/>
        <end position="237"/>
    </location>
</feature>
<feature type="compositionally biased region" description="Low complexity" evidence="1">
    <location>
        <begin position="220"/>
        <end position="237"/>
    </location>
</feature>
<accession>A0AAF0Q277</accession>
<reference evidence="2" key="1">
    <citation type="submission" date="2023-08" db="EMBL/GenBank/DDBJ databases">
        <title>A de novo genome assembly of Solanum verrucosum Schlechtendal, a Mexican diploid species geographically isolated from the other diploid A-genome species in potato relatives.</title>
        <authorList>
            <person name="Hosaka K."/>
        </authorList>
    </citation>
    <scope>NUCLEOTIDE SEQUENCE</scope>
    <source>
        <tissue evidence="2">Young leaves</tissue>
    </source>
</reference>
<dbReference type="EMBL" id="CP133613">
    <property type="protein sequence ID" value="WMV15178.1"/>
    <property type="molecule type" value="Genomic_DNA"/>
</dbReference>
<dbReference type="PANTHER" id="PTHR33095">
    <property type="entry name" value="OS07G0619500 PROTEIN"/>
    <property type="match status" value="1"/>
</dbReference>
<name>A0AAF0Q277_SOLVR</name>
<dbReference type="Pfam" id="PF07816">
    <property type="entry name" value="DUF1645"/>
    <property type="match status" value="1"/>
</dbReference>
<sequence>MSQNSYSSQRKCACGLVVKTLISSTTSNLGRRFFRCPRPDYSYGSFLHVDFNIDSGCTTPYMSGPSSPTRAATLFYSAPASPTQISPLYNEFNWEEIPKEKHNPDEDDEKISFDFSGQLERILLSTADEFFDCGKIKPLKPPPRFQYEGKHMDSPKSPKILFMESFSPRHKMKDFDPFVTALQKQSRTEKPHQNSSNLSPLKVSNLLFDHESNQENTKKSASVSSSSSSSSSSFSSSSVSSMISLWSKKWKIKDLLLFRRSTK</sequence>
<proteinExistence type="predicted"/>
<protein>
    <submittedName>
        <fullName evidence="2">Uncharacterized protein</fullName>
    </submittedName>
</protein>